<dbReference type="PROSITE" id="PS00041">
    <property type="entry name" value="HTH_ARAC_FAMILY_1"/>
    <property type="match status" value="1"/>
</dbReference>
<dbReference type="Gene3D" id="3.20.80.10">
    <property type="entry name" value="Regulatory factor, effector binding domain"/>
    <property type="match status" value="1"/>
</dbReference>
<dbReference type="Gene3D" id="1.10.10.60">
    <property type="entry name" value="Homeodomain-like"/>
    <property type="match status" value="2"/>
</dbReference>
<keyword evidence="1" id="KW-0805">Transcription regulation</keyword>
<sequence>MNGEAAWALYETRLRRVSAYIHEHLDEELDMDRLAEIACMSSYHWHRIYRAIYGETLAATVKRLRLHRAAGDIVRTDLAVSKIARRSGYPNLQSFNRIFKSVYGMPPARYRKEGSHRIFEPNENGKANAMFDVTLRTIPAVDLIGIPHIGSYMQISQAFEILGGTLNARGLISPDMKMIGVYLDDPDIVPAEKLRSFACVTGGSEVPAEPPLVRRAIEGGEYAVLRHKGPYADMHKAYQWLYAEWLPASGRQLRDSVMFEDYINNPRDVGPTELLTDIYMPLQKAA</sequence>
<dbReference type="InterPro" id="IPR018062">
    <property type="entry name" value="HTH_AraC-typ_CS"/>
</dbReference>
<dbReference type="Pfam" id="PF12833">
    <property type="entry name" value="HTH_18"/>
    <property type="match status" value="1"/>
</dbReference>
<dbReference type="AlphaFoldDB" id="A0A2W4EPN9"/>
<dbReference type="InterPro" id="IPR029442">
    <property type="entry name" value="GyrI-like"/>
</dbReference>
<comment type="caution">
    <text evidence="5">The sequence shown here is derived from an EMBL/GenBank/DDBJ whole genome shotgun (WGS) entry which is preliminary data.</text>
</comment>
<dbReference type="GO" id="GO:0043565">
    <property type="term" value="F:sequence-specific DNA binding"/>
    <property type="evidence" value="ECO:0007669"/>
    <property type="project" value="InterPro"/>
</dbReference>
<dbReference type="RefSeq" id="WP_111161329.1">
    <property type="nucleotide sequence ID" value="NZ_PCDP01000036.1"/>
</dbReference>
<dbReference type="GO" id="GO:0003700">
    <property type="term" value="F:DNA-binding transcription factor activity"/>
    <property type="evidence" value="ECO:0007669"/>
    <property type="project" value="InterPro"/>
</dbReference>
<dbReference type="Proteomes" id="UP000248925">
    <property type="component" value="Unassembled WGS sequence"/>
</dbReference>
<name>A0A2W4EPN9_9HYPH</name>
<dbReference type="InterPro" id="IPR020449">
    <property type="entry name" value="Tscrpt_reg_AraC-type_HTH"/>
</dbReference>
<accession>A0A2W4EPN9</accession>
<dbReference type="InterPro" id="IPR009057">
    <property type="entry name" value="Homeodomain-like_sf"/>
</dbReference>
<evidence type="ECO:0000256" key="1">
    <source>
        <dbReference type="ARBA" id="ARBA00023015"/>
    </source>
</evidence>
<evidence type="ECO:0000313" key="6">
    <source>
        <dbReference type="Proteomes" id="UP000248925"/>
    </source>
</evidence>
<keyword evidence="2" id="KW-0238">DNA-binding</keyword>
<gene>
    <name evidence="5" type="ORF">CPY51_16635</name>
</gene>
<dbReference type="EMBL" id="PCDP01000036">
    <property type="protein sequence ID" value="PZM13133.1"/>
    <property type="molecule type" value="Genomic_DNA"/>
</dbReference>
<reference evidence="5 6" key="1">
    <citation type="journal article" date="2018" name="Sci. Rep.">
        <title>Rhizobium tumorigenes sp. nov., a novel plant tumorigenic bacterium isolated from cane gall tumors on thornless blackberry.</title>
        <authorList>
            <person name="Kuzmanovi N."/>
            <person name="Smalla K."/>
            <person name="Gronow S."/>
            <person name="PuBawska J."/>
        </authorList>
    </citation>
    <scope>NUCLEOTIDE SEQUENCE [LARGE SCALE GENOMIC DNA]</scope>
    <source>
        <strain evidence="5 6">CCBAU 85046</strain>
    </source>
</reference>
<evidence type="ECO:0000256" key="2">
    <source>
        <dbReference type="ARBA" id="ARBA00023125"/>
    </source>
</evidence>
<keyword evidence="3" id="KW-0804">Transcription</keyword>
<dbReference type="SUPFAM" id="SSF55136">
    <property type="entry name" value="Probable bacterial effector-binding domain"/>
    <property type="match status" value="1"/>
</dbReference>
<dbReference type="Pfam" id="PF06445">
    <property type="entry name" value="GyrI-like"/>
    <property type="match status" value="1"/>
</dbReference>
<dbReference type="InterPro" id="IPR011256">
    <property type="entry name" value="Reg_factor_effector_dom_sf"/>
</dbReference>
<evidence type="ECO:0000259" key="4">
    <source>
        <dbReference type="PROSITE" id="PS01124"/>
    </source>
</evidence>
<dbReference type="SUPFAM" id="SSF46689">
    <property type="entry name" value="Homeodomain-like"/>
    <property type="match status" value="2"/>
</dbReference>
<dbReference type="PRINTS" id="PR00032">
    <property type="entry name" value="HTHARAC"/>
</dbReference>
<dbReference type="InterPro" id="IPR018060">
    <property type="entry name" value="HTH_AraC"/>
</dbReference>
<protein>
    <submittedName>
        <fullName evidence="5">GyrI-like domain-containing protein</fullName>
    </submittedName>
</protein>
<dbReference type="SMART" id="SM00871">
    <property type="entry name" value="AraC_E_bind"/>
    <property type="match status" value="1"/>
</dbReference>
<dbReference type="PROSITE" id="PS01124">
    <property type="entry name" value="HTH_ARAC_FAMILY_2"/>
    <property type="match status" value="1"/>
</dbReference>
<organism evidence="5 6">
    <name type="scientific">Rhizobium tubonense</name>
    <dbReference type="NCBI Taxonomy" id="484088"/>
    <lineage>
        <taxon>Bacteria</taxon>
        <taxon>Pseudomonadati</taxon>
        <taxon>Pseudomonadota</taxon>
        <taxon>Alphaproteobacteria</taxon>
        <taxon>Hyphomicrobiales</taxon>
        <taxon>Rhizobiaceae</taxon>
        <taxon>Rhizobium/Agrobacterium group</taxon>
        <taxon>Rhizobium</taxon>
    </lineage>
</organism>
<dbReference type="PANTHER" id="PTHR40055:SF1">
    <property type="entry name" value="TRANSCRIPTIONAL REGULATOR YGIV-RELATED"/>
    <property type="match status" value="1"/>
</dbReference>
<dbReference type="InterPro" id="IPR050908">
    <property type="entry name" value="SmbC-like"/>
</dbReference>
<dbReference type="SMART" id="SM00342">
    <property type="entry name" value="HTH_ARAC"/>
    <property type="match status" value="1"/>
</dbReference>
<evidence type="ECO:0000313" key="5">
    <source>
        <dbReference type="EMBL" id="PZM13133.1"/>
    </source>
</evidence>
<keyword evidence="6" id="KW-1185">Reference proteome</keyword>
<dbReference type="OrthoDB" id="9816011at2"/>
<dbReference type="InterPro" id="IPR010499">
    <property type="entry name" value="AraC_E-bd"/>
</dbReference>
<feature type="domain" description="HTH araC/xylS-type" evidence="4">
    <location>
        <begin position="15"/>
        <end position="113"/>
    </location>
</feature>
<evidence type="ECO:0000256" key="3">
    <source>
        <dbReference type="ARBA" id="ARBA00023163"/>
    </source>
</evidence>
<proteinExistence type="predicted"/>
<dbReference type="PANTHER" id="PTHR40055">
    <property type="entry name" value="TRANSCRIPTIONAL REGULATOR YGIV-RELATED"/>
    <property type="match status" value="1"/>
</dbReference>